<dbReference type="EMBL" id="JAGSOV010000046">
    <property type="protein sequence ID" value="MCO1657712.1"/>
    <property type="molecule type" value="Genomic_DNA"/>
</dbReference>
<feature type="domain" description="Heparan-alpha-glucosaminide N-acetyltransferase catalytic" evidence="3">
    <location>
        <begin position="34"/>
        <end position="229"/>
    </location>
</feature>
<comment type="caution">
    <text evidence="4">The sequence shown here is derived from an EMBL/GenBank/DDBJ whole genome shotgun (WGS) entry which is preliminary data.</text>
</comment>
<dbReference type="Proteomes" id="UP001165283">
    <property type="component" value="Unassembled WGS sequence"/>
</dbReference>
<dbReference type="InterPro" id="IPR012429">
    <property type="entry name" value="HGSNAT_cat"/>
</dbReference>
<feature type="transmembrane region" description="Helical" evidence="2">
    <location>
        <begin position="157"/>
        <end position="180"/>
    </location>
</feature>
<evidence type="ECO:0000313" key="4">
    <source>
        <dbReference type="EMBL" id="MCO1657712.1"/>
    </source>
</evidence>
<protein>
    <submittedName>
        <fullName evidence="4">DUF1624 domain-containing protein</fullName>
    </submittedName>
</protein>
<feature type="transmembrane region" description="Helical" evidence="2">
    <location>
        <begin position="340"/>
        <end position="362"/>
    </location>
</feature>
<evidence type="ECO:0000256" key="2">
    <source>
        <dbReference type="SAM" id="Phobius"/>
    </source>
</evidence>
<feature type="transmembrane region" description="Helical" evidence="2">
    <location>
        <begin position="200"/>
        <end position="226"/>
    </location>
</feature>
<feature type="transmembrane region" description="Helical" evidence="2">
    <location>
        <begin position="368"/>
        <end position="385"/>
    </location>
</feature>
<evidence type="ECO:0000313" key="5">
    <source>
        <dbReference type="Proteomes" id="UP001165283"/>
    </source>
</evidence>
<evidence type="ECO:0000256" key="1">
    <source>
        <dbReference type="SAM" id="MobiDB-lite"/>
    </source>
</evidence>
<keyword evidence="2" id="KW-1133">Transmembrane helix</keyword>
<feature type="transmembrane region" description="Helical" evidence="2">
    <location>
        <begin position="109"/>
        <end position="128"/>
    </location>
</feature>
<dbReference type="Pfam" id="PF07786">
    <property type="entry name" value="HGSNAT_cat"/>
    <property type="match status" value="1"/>
</dbReference>
<keyword evidence="5" id="KW-1185">Reference proteome</keyword>
<evidence type="ECO:0000259" key="3">
    <source>
        <dbReference type="Pfam" id="PF07786"/>
    </source>
</evidence>
<accession>A0ABT1A3Y8</accession>
<sequence length="419" mass="42344">MSTAVPVPGERAVPPGRAPIDGGGTAAAPGPRPRVAGVDIARGLALVGMAATHVFDSLDDDGRPGLVHVVAGGRAATTFVLLAGVSLAFLSGGRRGVRGRERVSASAGLAVRAALIGVIGLVLGHLGAANGIDGILPFYALLFLLAIPLLGAPVPVLLGVAAAAIALGPLLLVATAGAELPFAEPGGEPTLAMLVRDPGGLLALLLLTGEYPVVVYLAYLCAGMAIGRLDLRSPRLAWVLLLGGAALAATARVASAVLLNPMGGLRRLIEQDDRDDDPAAVSELLWSPERSSSWDYLAIPAPHSHTTVDVLHTLGSAAAVLGAALLLSRVPAVIKALSPLAAAGAMSLTLYSGHLVLLATGILDDRPGLLFVGMVVGGLALAWVWRRRFGRGPLEALVTSASAAARRAGDRRAAPADPG</sequence>
<keyword evidence="2" id="KW-0812">Transmembrane</keyword>
<reference evidence="4" key="1">
    <citation type="submission" date="2021-04" db="EMBL/GenBank/DDBJ databases">
        <title>Pseudonocardia sp. nov., isolated from sandy soil of mangrove forest.</title>
        <authorList>
            <person name="Zan Z."/>
            <person name="Huang R."/>
            <person name="Liu W."/>
        </authorList>
    </citation>
    <scope>NUCLEOTIDE SEQUENCE</scope>
    <source>
        <strain evidence="4">S2-4</strain>
    </source>
</reference>
<organism evidence="4 5">
    <name type="scientific">Pseudonocardia humida</name>
    <dbReference type="NCBI Taxonomy" id="2800819"/>
    <lineage>
        <taxon>Bacteria</taxon>
        <taxon>Bacillati</taxon>
        <taxon>Actinomycetota</taxon>
        <taxon>Actinomycetes</taxon>
        <taxon>Pseudonocardiales</taxon>
        <taxon>Pseudonocardiaceae</taxon>
        <taxon>Pseudonocardia</taxon>
    </lineage>
</organism>
<feature type="transmembrane region" description="Helical" evidence="2">
    <location>
        <begin position="238"/>
        <end position="259"/>
    </location>
</feature>
<feature type="transmembrane region" description="Helical" evidence="2">
    <location>
        <begin position="66"/>
        <end position="89"/>
    </location>
</feature>
<gene>
    <name evidence="4" type="ORF">KDL28_21865</name>
</gene>
<keyword evidence="2" id="KW-0472">Membrane</keyword>
<feature type="region of interest" description="Disordered" evidence="1">
    <location>
        <begin position="1"/>
        <end position="32"/>
    </location>
</feature>
<dbReference type="RefSeq" id="WP_252441362.1">
    <property type="nucleotide sequence ID" value="NZ_JAGSOV010000046.1"/>
</dbReference>
<name>A0ABT1A3Y8_9PSEU</name>
<proteinExistence type="predicted"/>
<feature type="transmembrane region" description="Helical" evidence="2">
    <location>
        <begin position="310"/>
        <end position="328"/>
    </location>
</feature>
<feature type="transmembrane region" description="Helical" evidence="2">
    <location>
        <begin position="134"/>
        <end position="150"/>
    </location>
</feature>